<reference evidence="2" key="1">
    <citation type="submission" date="2016-11" db="UniProtKB">
        <authorList>
            <consortium name="WormBaseParasite"/>
        </authorList>
    </citation>
    <scope>IDENTIFICATION</scope>
</reference>
<dbReference type="AlphaFoldDB" id="A0A1I7TMD6"/>
<dbReference type="Proteomes" id="UP000095282">
    <property type="component" value="Unplaced"/>
</dbReference>
<accession>A0A1I7TMD6</accession>
<dbReference type="WBParaSite" id="Csp11.Scaffold628.g7361.t1">
    <property type="protein sequence ID" value="Csp11.Scaffold628.g7361.t1"/>
    <property type="gene ID" value="Csp11.Scaffold628.g7361"/>
</dbReference>
<protein>
    <submittedName>
        <fullName evidence="2">SHSP domain-containing protein</fullName>
    </submittedName>
</protein>
<organism evidence="1 2">
    <name type="scientific">Caenorhabditis tropicalis</name>
    <dbReference type="NCBI Taxonomy" id="1561998"/>
    <lineage>
        <taxon>Eukaryota</taxon>
        <taxon>Metazoa</taxon>
        <taxon>Ecdysozoa</taxon>
        <taxon>Nematoda</taxon>
        <taxon>Chromadorea</taxon>
        <taxon>Rhabditida</taxon>
        <taxon>Rhabditina</taxon>
        <taxon>Rhabditomorpha</taxon>
        <taxon>Rhabditoidea</taxon>
        <taxon>Rhabditidae</taxon>
        <taxon>Peloderinae</taxon>
        <taxon>Caenorhabditis</taxon>
    </lineage>
</organism>
<proteinExistence type="predicted"/>
<sequence>MEPNMKLFRSPFLPFQMVIKQMEIHEVFIFSLLSSRAEPIRFPSNGIWFDCVTHDGTLKFVLEKTNEDHDVVFESFDNPGSDVLVESVSMKIHEKRMECGFVIFRF</sequence>
<keyword evidence="1" id="KW-1185">Reference proteome</keyword>
<name>A0A1I7TMD6_9PELO</name>
<evidence type="ECO:0000313" key="2">
    <source>
        <dbReference type="WBParaSite" id="Csp11.Scaffold628.g7361.t1"/>
    </source>
</evidence>
<evidence type="ECO:0000313" key="1">
    <source>
        <dbReference type="Proteomes" id="UP000095282"/>
    </source>
</evidence>